<dbReference type="Proteomes" id="UP001165395">
    <property type="component" value="Unassembled WGS sequence"/>
</dbReference>
<name>A0ABS8D4N5_9NEIS</name>
<evidence type="ECO:0000256" key="4">
    <source>
        <dbReference type="SAM" id="Phobius"/>
    </source>
</evidence>
<sequence>MTHLIKAVLAILISNALLMMGNGVFASVISVDITQAGFSPAVVGAVQAAYYLGFLIGAWASGVIIARLGHERSYAAMAAVLCTAVLGHALYINPTFWGVLRLLEGACMAILFTVIESGMNLAVTNQQRGRIFSFYLTTAYLASSVGQGLLQFSKNSSDTPYLLITCLFSLSLLPMMITGRPVKSYGDQAPKEKPILNLDSLKKLYQALPLAVWGAIGAGCLNGSFYSMMAVYLKQRHYQLDEIAHFMGGAMIAAFALQWPVGKLSDHFSRIRILRVVVLLGGTLTAIISFLSQSIWQEGLIFIYISLSFTVYGLVVSYANDHIPDYLRTTISAAMLLIFSIGGIVGPIIVSTAMTHMGAHGYFVIISAVMFSILGITYCWAQKQKVSMH</sequence>
<dbReference type="PANTHER" id="PTHR23521">
    <property type="entry name" value="TRANSPORTER MFS SUPERFAMILY"/>
    <property type="match status" value="1"/>
</dbReference>
<feature type="transmembrane region" description="Helical" evidence="4">
    <location>
        <begin position="98"/>
        <end position="119"/>
    </location>
</feature>
<dbReference type="EMBL" id="JAJBZT010000003">
    <property type="protein sequence ID" value="MCB6183139.1"/>
    <property type="molecule type" value="Genomic_DNA"/>
</dbReference>
<dbReference type="CDD" id="cd17477">
    <property type="entry name" value="MFS_YcaD_like"/>
    <property type="match status" value="1"/>
</dbReference>
<feature type="transmembrane region" description="Helical" evidence="4">
    <location>
        <begin position="243"/>
        <end position="261"/>
    </location>
</feature>
<protein>
    <submittedName>
        <fullName evidence="6">MFS transporter</fullName>
    </submittedName>
</protein>
<feature type="transmembrane region" description="Helical" evidence="4">
    <location>
        <begin position="273"/>
        <end position="295"/>
    </location>
</feature>
<dbReference type="PROSITE" id="PS50850">
    <property type="entry name" value="MFS"/>
    <property type="match status" value="1"/>
</dbReference>
<dbReference type="SUPFAM" id="SSF103473">
    <property type="entry name" value="MFS general substrate transporter"/>
    <property type="match status" value="1"/>
</dbReference>
<feature type="transmembrane region" description="Helical" evidence="4">
    <location>
        <begin position="159"/>
        <end position="177"/>
    </location>
</feature>
<evidence type="ECO:0000256" key="1">
    <source>
        <dbReference type="ARBA" id="ARBA00022692"/>
    </source>
</evidence>
<feature type="transmembrane region" description="Helical" evidence="4">
    <location>
        <begin position="331"/>
        <end position="350"/>
    </location>
</feature>
<dbReference type="RefSeq" id="WP_227179626.1">
    <property type="nucleotide sequence ID" value="NZ_JAJBZT010000003.1"/>
</dbReference>
<feature type="transmembrane region" description="Helical" evidence="4">
    <location>
        <begin position="362"/>
        <end position="381"/>
    </location>
</feature>
<dbReference type="InterPro" id="IPR011701">
    <property type="entry name" value="MFS"/>
</dbReference>
<accession>A0ABS8D4N5</accession>
<dbReference type="PANTHER" id="PTHR23521:SF3">
    <property type="entry name" value="MFS TRANSPORTER"/>
    <property type="match status" value="1"/>
</dbReference>
<dbReference type="InterPro" id="IPR020846">
    <property type="entry name" value="MFS_dom"/>
</dbReference>
<evidence type="ECO:0000313" key="7">
    <source>
        <dbReference type="Proteomes" id="UP001165395"/>
    </source>
</evidence>
<evidence type="ECO:0000256" key="2">
    <source>
        <dbReference type="ARBA" id="ARBA00022989"/>
    </source>
</evidence>
<keyword evidence="3 4" id="KW-0472">Membrane</keyword>
<keyword evidence="2 4" id="KW-1133">Transmembrane helix</keyword>
<feature type="transmembrane region" description="Helical" evidence="4">
    <location>
        <begin position="210"/>
        <end position="231"/>
    </location>
</feature>
<comment type="caution">
    <text evidence="6">The sequence shown here is derived from an EMBL/GenBank/DDBJ whole genome shotgun (WGS) entry which is preliminary data.</text>
</comment>
<evidence type="ECO:0000256" key="3">
    <source>
        <dbReference type="ARBA" id="ARBA00023136"/>
    </source>
</evidence>
<feature type="transmembrane region" description="Helical" evidence="4">
    <location>
        <begin position="301"/>
        <end position="319"/>
    </location>
</feature>
<dbReference type="Pfam" id="PF07690">
    <property type="entry name" value="MFS_1"/>
    <property type="match status" value="1"/>
</dbReference>
<proteinExistence type="predicted"/>
<feature type="transmembrane region" description="Helical" evidence="4">
    <location>
        <begin position="42"/>
        <end position="66"/>
    </location>
</feature>
<gene>
    <name evidence="6" type="ORF">LIN78_06240</name>
</gene>
<dbReference type="InterPro" id="IPR036259">
    <property type="entry name" value="MFS_trans_sf"/>
</dbReference>
<evidence type="ECO:0000259" key="5">
    <source>
        <dbReference type="PROSITE" id="PS50850"/>
    </source>
</evidence>
<feature type="transmembrane region" description="Helical" evidence="4">
    <location>
        <begin position="73"/>
        <end position="92"/>
    </location>
</feature>
<feature type="transmembrane region" description="Helical" evidence="4">
    <location>
        <begin position="131"/>
        <end position="153"/>
    </location>
</feature>
<reference evidence="6" key="1">
    <citation type="submission" date="2021-10" db="EMBL/GenBank/DDBJ databases">
        <title>The complete genome sequence of Leeia sp. TBRC 13508.</title>
        <authorList>
            <person name="Charoenyingcharoen P."/>
            <person name="Yukphan P."/>
        </authorList>
    </citation>
    <scope>NUCLEOTIDE SEQUENCE</scope>
    <source>
        <strain evidence="6">TBRC 13508</strain>
    </source>
</reference>
<dbReference type="InterPro" id="IPR047200">
    <property type="entry name" value="MFS_YcaD-like"/>
</dbReference>
<evidence type="ECO:0000313" key="6">
    <source>
        <dbReference type="EMBL" id="MCB6183139.1"/>
    </source>
</evidence>
<keyword evidence="7" id="KW-1185">Reference proteome</keyword>
<keyword evidence="1 4" id="KW-0812">Transmembrane</keyword>
<dbReference type="Gene3D" id="1.20.1250.20">
    <property type="entry name" value="MFS general substrate transporter like domains"/>
    <property type="match status" value="2"/>
</dbReference>
<feature type="domain" description="Major facilitator superfamily (MFS) profile" evidence="5">
    <location>
        <begin position="7"/>
        <end position="385"/>
    </location>
</feature>
<organism evidence="6 7">
    <name type="scientific">Leeia speluncae</name>
    <dbReference type="NCBI Taxonomy" id="2884804"/>
    <lineage>
        <taxon>Bacteria</taxon>
        <taxon>Pseudomonadati</taxon>
        <taxon>Pseudomonadota</taxon>
        <taxon>Betaproteobacteria</taxon>
        <taxon>Neisseriales</taxon>
        <taxon>Leeiaceae</taxon>
        <taxon>Leeia</taxon>
    </lineage>
</organism>